<evidence type="ECO:0000313" key="2">
    <source>
        <dbReference type="Proteomes" id="UP000626109"/>
    </source>
</evidence>
<sequence>MDEPTASVDFQSVRRVQEVWRKVFAGRTVLSIAHRLQTVVDFCDRVCVLEAGRLAEIGTPKELLADPTSHLAKLARAGKLEPVGAASNSQLLAAVKDSPLESKATL</sequence>
<dbReference type="InterPro" id="IPR027417">
    <property type="entry name" value="P-loop_NTPase"/>
</dbReference>
<dbReference type="PANTHER" id="PTHR43394:SF1">
    <property type="entry name" value="ATP-BINDING CASSETTE SUB-FAMILY B MEMBER 10, MITOCHONDRIAL"/>
    <property type="match status" value="1"/>
</dbReference>
<dbReference type="PANTHER" id="PTHR43394">
    <property type="entry name" value="ATP-DEPENDENT PERMEASE MDL1, MITOCHONDRIAL"/>
    <property type="match status" value="1"/>
</dbReference>
<dbReference type="InterPro" id="IPR039421">
    <property type="entry name" value="Type_1_exporter"/>
</dbReference>
<protein>
    <submittedName>
        <fullName evidence="1">Uncharacterized protein</fullName>
    </submittedName>
</protein>
<dbReference type="AlphaFoldDB" id="A0A813KTJ0"/>
<accession>A0A813KTJ0</accession>
<name>A0A813KTJ0_POLGL</name>
<dbReference type="Proteomes" id="UP000626109">
    <property type="component" value="Unassembled WGS sequence"/>
</dbReference>
<dbReference type="EMBL" id="CAJNNW010032670">
    <property type="protein sequence ID" value="CAE8714720.1"/>
    <property type="molecule type" value="Genomic_DNA"/>
</dbReference>
<evidence type="ECO:0000313" key="1">
    <source>
        <dbReference type="EMBL" id="CAE8714720.1"/>
    </source>
</evidence>
<reference evidence="1" key="1">
    <citation type="submission" date="2021-02" db="EMBL/GenBank/DDBJ databases">
        <authorList>
            <person name="Dougan E. K."/>
            <person name="Rhodes N."/>
            <person name="Thang M."/>
            <person name="Chan C."/>
        </authorList>
    </citation>
    <scope>NUCLEOTIDE SEQUENCE</scope>
</reference>
<proteinExistence type="predicted"/>
<organism evidence="1 2">
    <name type="scientific">Polarella glacialis</name>
    <name type="common">Dinoflagellate</name>
    <dbReference type="NCBI Taxonomy" id="89957"/>
    <lineage>
        <taxon>Eukaryota</taxon>
        <taxon>Sar</taxon>
        <taxon>Alveolata</taxon>
        <taxon>Dinophyceae</taxon>
        <taxon>Suessiales</taxon>
        <taxon>Suessiaceae</taxon>
        <taxon>Polarella</taxon>
    </lineage>
</organism>
<comment type="caution">
    <text evidence="1">The sequence shown here is derived from an EMBL/GenBank/DDBJ whole genome shotgun (WGS) entry which is preliminary data.</text>
</comment>
<dbReference type="Gene3D" id="3.40.50.300">
    <property type="entry name" value="P-loop containing nucleotide triphosphate hydrolases"/>
    <property type="match status" value="1"/>
</dbReference>
<dbReference type="SUPFAM" id="SSF52540">
    <property type="entry name" value="P-loop containing nucleoside triphosphate hydrolases"/>
    <property type="match status" value="1"/>
</dbReference>
<dbReference type="GO" id="GO:0015421">
    <property type="term" value="F:ABC-type oligopeptide transporter activity"/>
    <property type="evidence" value="ECO:0007669"/>
    <property type="project" value="TreeGrafter"/>
</dbReference>
<gene>
    <name evidence="1" type="ORF">PGLA2088_LOCUS38152</name>
</gene>